<dbReference type="Proteomes" id="UP000076276">
    <property type="component" value="Unassembled WGS sequence"/>
</dbReference>
<dbReference type="GO" id="GO:0008704">
    <property type="term" value="F:5-carboxymethyl-2-hydroxymuconate delta-isomerase activity"/>
    <property type="evidence" value="ECO:0007669"/>
    <property type="project" value="InterPro"/>
</dbReference>
<comment type="caution">
    <text evidence="1">The sequence shown here is derived from an EMBL/GenBank/DDBJ whole genome shotgun (WGS) entry which is preliminary data.</text>
</comment>
<protein>
    <submittedName>
        <fullName evidence="1">5-carboxymethyl-2-hydroxymuconate isomerase</fullName>
    </submittedName>
</protein>
<keyword evidence="1" id="KW-0413">Isomerase</keyword>
<dbReference type="CDD" id="cd00580">
    <property type="entry name" value="CHMI"/>
    <property type="match status" value="1"/>
</dbReference>
<sequence length="121" mass="13472">MPHIHLEYSENLQPLDVKGTLTALNRAFFESGYVSDINDIKSRAVCQQNYVIGLGEASGEAYLHVKVSLLSGRSTAVQQEISALLLNVLQQQVPPHAGLRIQMCVEMLEMNKETYSKQVVK</sequence>
<dbReference type="Gene3D" id="3.30.429.10">
    <property type="entry name" value="Macrophage Migration Inhibitory Factor"/>
    <property type="match status" value="1"/>
</dbReference>
<name>A0A151Y6U6_9GAMM</name>
<dbReference type="OrthoDB" id="9814215at2"/>
<proteinExistence type="predicted"/>
<reference evidence="1 2" key="1">
    <citation type="submission" date="2016-03" db="EMBL/GenBank/DDBJ databases">
        <title>Acinetobacter genomospecies 28 strain ANC 4149.</title>
        <authorList>
            <person name="Radolfova-Krizova L."/>
            <person name="Nemec A."/>
        </authorList>
    </citation>
    <scope>NUCLEOTIDE SEQUENCE [LARGE SCALE GENOMIC DNA]</scope>
    <source>
        <strain evidence="1 2">ANC 4149</strain>
    </source>
</reference>
<dbReference type="AlphaFoldDB" id="A0A151Y6U6"/>
<dbReference type="InterPro" id="IPR014347">
    <property type="entry name" value="Tautomerase/MIF_sf"/>
</dbReference>
<evidence type="ECO:0000313" key="1">
    <source>
        <dbReference type="EMBL" id="KYQ73726.1"/>
    </source>
</evidence>
<dbReference type="Pfam" id="PF02962">
    <property type="entry name" value="CHMI"/>
    <property type="match status" value="1"/>
</dbReference>
<dbReference type="RefSeq" id="WP_067665496.1">
    <property type="nucleotide sequence ID" value="NZ_CBCSIK010000001.1"/>
</dbReference>
<dbReference type="PANTHER" id="PTHR37950">
    <property type="entry name" value="4-HYDROXYPHENYLACETATE CATABOLISM PROTEIN"/>
    <property type="match status" value="1"/>
</dbReference>
<gene>
    <name evidence="1" type="ORF">AZH43_00355</name>
</gene>
<dbReference type="PANTHER" id="PTHR37950:SF1">
    <property type="entry name" value="4-HYDROXYPHENYLACETATE CATABOLISM PROTEIN"/>
    <property type="match status" value="1"/>
</dbReference>
<organism evidence="1 2">
    <name type="scientific">Acinetobacter pragensis</name>
    <dbReference type="NCBI Taxonomy" id="1806892"/>
    <lineage>
        <taxon>Bacteria</taxon>
        <taxon>Pseudomonadati</taxon>
        <taxon>Pseudomonadota</taxon>
        <taxon>Gammaproteobacteria</taxon>
        <taxon>Moraxellales</taxon>
        <taxon>Moraxellaceae</taxon>
        <taxon>Acinetobacter</taxon>
    </lineage>
</organism>
<keyword evidence="2" id="KW-1185">Reference proteome</keyword>
<accession>A0A151Y6U6</accession>
<evidence type="ECO:0000313" key="2">
    <source>
        <dbReference type="Proteomes" id="UP000076276"/>
    </source>
</evidence>
<dbReference type="SUPFAM" id="SSF55331">
    <property type="entry name" value="Tautomerase/MIF"/>
    <property type="match status" value="1"/>
</dbReference>
<dbReference type="STRING" id="1806892.AZH43_00355"/>
<dbReference type="EMBL" id="LUAW01000001">
    <property type="protein sequence ID" value="KYQ73726.1"/>
    <property type="molecule type" value="Genomic_DNA"/>
</dbReference>
<dbReference type="InterPro" id="IPR004220">
    <property type="entry name" value="5-COMe_2-OHmuconate_Isoase"/>
</dbReference>